<name>A0A420UUF7_9ACTN</name>
<feature type="region of interest" description="Disordered" evidence="1">
    <location>
        <begin position="76"/>
        <end position="103"/>
    </location>
</feature>
<reference evidence="2 3" key="1">
    <citation type="journal article" date="2014" name="Genome Announc.">
        <title>Draft Genome Sequence of Streptomyces fradiae ATCC 19609, a Strain Highly Sensitive to Antibiotics.</title>
        <authorList>
            <person name="Bekker O.B."/>
            <person name="Klimina K.M."/>
            <person name="Vatlin A.A."/>
            <person name="Zakharevich N.V."/>
            <person name="Kasianov A.S."/>
            <person name="Danilenko V.N."/>
        </authorList>
    </citation>
    <scope>NUCLEOTIDE SEQUENCE [LARGE SCALE GENOMIC DNA]</scope>
    <source>
        <strain evidence="2 3">ATCC 19609</strain>
    </source>
</reference>
<accession>A0A420UUF7</accession>
<protein>
    <submittedName>
        <fullName evidence="2">Uncharacterized protein</fullName>
    </submittedName>
</protein>
<gene>
    <name evidence="2" type="ORF">SFRA_030830</name>
</gene>
<evidence type="ECO:0000256" key="1">
    <source>
        <dbReference type="SAM" id="MobiDB-lite"/>
    </source>
</evidence>
<dbReference type="EMBL" id="JNAD02000021">
    <property type="protein sequence ID" value="RKM90858.1"/>
    <property type="molecule type" value="Genomic_DNA"/>
</dbReference>
<evidence type="ECO:0000313" key="2">
    <source>
        <dbReference type="EMBL" id="RKM90858.1"/>
    </source>
</evidence>
<evidence type="ECO:0000313" key="3">
    <source>
        <dbReference type="Proteomes" id="UP000028058"/>
    </source>
</evidence>
<sequence length="123" mass="14228">MADAARSDDMRDLIESALEWVRAVLCGPRTAGRHSRAYLAERQPAAQVQPQEWRPNPYDARWRRWARNVERCRLTGRPLPHFPGPWQQKPAGPVPPSDWEEDPGELVRPYVLAHTREAQGEQR</sequence>
<dbReference type="AlphaFoldDB" id="A0A420UUF7"/>
<proteinExistence type="predicted"/>
<organism evidence="2 3">
    <name type="scientific">Streptomyces xinghaiensis</name>
    <dbReference type="NCBI Taxonomy" id="1038928"/>
    <lineage>
        <taxon>Bacteria</taxon>
        <taxon>Bacillati</taxon>
        <taxon>Actinomycetota</taxon>
        <taxon>Actinomycetes</taxon>
        <taxon>Kitasatosporales</taxon>
        <taxon>Streptomycetaceae</taxon>
        <taxon>Streptomyces</taxon>
    </lineage>
</organism>
<dbReference type="Proteomes" id="UP000028058">
    <property type="component" value="Unassembled WGS sequence"/>
</dbReference>
<comment type="caution">
    <text evidence="2">The sequence shown here is derived from an EMBL/GenBank/DDBJ whole genome shotgun (WGS) entry which is preliminary data.</text>
</comment>
<keyword evidence="3" id="KW-1185">Reference proteome</keyword>